<evidence type="ECO:0000313" key="3">
    <source>
        <dbReference type="Proteomes" id="UP001255416"/>
    </source>
</evidence>
<dbReference type="PROSITE" id="PS51318">
    <property type="entry name" value="TAT"/>
    <property type="match status" value="1"/>
</dbReference>
<accession>A0ABU3VGK9</accession>
<dbReference type="Proteomes" id="UP001255416">
    <property type="component" value="Unassembled WGS sequence"/>
</dbReference>
<keyword evidence="3" id="KW-1185">Reference proteome</keyword>
<gene>
    <name evidence="2" type="ORF">QO231_15845</name>
</gene>
<protein>
    <submittedName>
        <fullName evidence="2">Uncharacterized protein</fullName>
    </submittedName>
</protein>
<organism evidence="2 3">
    <name type="scientific">Sedimentitalea todarodis</name>
    <dbReference type="NCBI Taxonomy" id="1631240"/>
    <lineage>
        <taxon>Bacteria</taxon>
        <taxon>Pseudomonadati</taxon>
        <taxon>Pseudomonadota</taxon>
        <taxon>Alphaproteobacteria</taxon>
        <taxon>Rhodobacterales</taxon>
        <taxon>Paracoccaceae</taxon>
        <taxon>Sedimentitalea</taxon>
    </lineage>
</organism>
<comment type="caution">
    <text evidence="2">The sequence shown here is derived from an EMBL/GenBank/DDBJ whole genome shotgun (WGS) entry which is preliminary data.</text>
</comment>
<reference evidence="3" key="1">
    <citation type="submission" date="2023-05" db="EMBL/GenBank/DDBJ databases">
        <title>Sedimentitalea sp. nov. JM2-8.</title>
        <authorList>
            <person name="Huang J."/>
        </authorList>
    </citation>
    <scope>NUCLEOTIDE SEQUENCE [LARGE SCALE GENOMIC DNA]</scope>
    <source>
        <strain evidence="3">KHS03</strain>
    </source>
</reference>
<evidence type="ECO:0000313" key="2">
    <source>
        <dbReference type="EMBL" id="MDU9005316.1"/>
    </source>
</evidence>
<feature type="chain" id="PRO_5045096598" evidence="1">
    <location>
        <begin position="28"/>
        <end position="132"/>
    </location>
</feature>
<dbReference type="InterPro" id="IPR006311">
    <property type="entry name" value="TAT_signal"/>
</dbReference>
<name>A0ABU3VGK9_9RHOB</name>
<proteinExistence type="predicted"/>
<feature type="signal peptide" evidence="1">
    <location>
        <begin position="1"/>
        <end position="27"/>
    </location>
</feature>
<dbReference type="EMBL" id="JASMWN010000013">
    <property type="protein sequence ID" value="MDU9005316.1"/>
    <property type="molecule type" value="Genomic_DNA"/>
</dbReference>
<evidence type="ECO:0000256" key="1">
    <source>
        <dbReference type="SAM" id="SignalP"/>
    </source>
</evidence>
<keyword evidence="1" id="KW-0732">Signal</keyword>
<sequence length="132" mass="13858">MKPTIDRRAVLITAGAAAAVAAMPVAAQSIAVRGVVRFEGGESIPKGQVDVYVDDPAIQDASRHQRAKTTLSSDGKSKTIAFSLFLPVDSIASSAREIVARLEDIDGWLIARGSAEFKAGSTADVTLNKAIY</sequence>
<dbReference type="RefSeq" id="WP_316778446.1">
    <property type="nucleotide sequence ID" value="NZ_JASMWN010000013.1"/>
</dbReference>